<comment type="caution">
    <text evidence="3">The sequence shown here is derived from an EMBL/GenBank/DDBJ whole genome shotgun (WGS) entry which is preliminary data.</text>
</comment>
<keyword evidence="2" id="KW-0472">Membrane</keyword>
<keyword evidence="2" id="KW-1133">Transmembrane helix</keyword>
<evidence type="ECO:0000313" key="3">
    <source>
        <dbReference type="EMBL" id="KAK6360913.1"/>
    </source>
</evidence>
<feature type="transmembrane region" description="Helical" evidence="2">
    <location>
        <begin position="409"/>
        <end position="432"/>
    </location>
</feature>
<reference evidence="3 4" key="1">
    <citation type="submission" date="2019-10" db="EMBL/GenBank/DDBJ databases">
        <authorList>
            <person name="Palmer J.M."/>
        </authorList>
    </citation>
    <scope>NUCLEOTIDE SEQUENCE [LARGE SCALE GENOMIC DNA]</scope>
    <source>
        <strain evidence="3 4">TWF730</strain>
    </source>
</reference>
<evidence type="ECO:0000313" key="4">
    <source>
        <dbReference type="Proteomes" id="UP001373714"/>
    </source>
</evidence>
<name>A0AAV9VH94_9PEZI</name>
<sequence length="439" mass="50903">MATAAVATSHTAGHSNTPKPPPPSSEQLIPFHRRKGNVETGMFVNIDTKETIIYPLHTNEKITDTVILEKEQWIVRKAFAEMMLDRNFSECARRSKLHSHITQFIKSKGGDRFSSLPGGILTRVFNKLGPLEILALAVTSFKFLKLTSSHVMDVLAPPHVGSWARDRVHYIHVSLDSAMHGQYQNRTQEYINNSRDFVRYYQIFRRVQPPRGFASCLTMYGAHRANRILDSVLDFAEQFPARLAAIRDFIYQIQEEDEIWLTFHKEKMYWFNKMGREDQILAFDLHTWVSLMGPADLGEDSIPTSVFRREMRFFGEDSCFGQFCWSGEICRIVPFEDPQDGTVNATPLERAERRQQMLQDIRYRNAGGRMMKVERDEHETLLPYLRDPDTIRRNTIAKEYERKSIAAKWALAALIIFWLWASGLLEILWFYINQGELST</sequence>
<feature type="compositionally biased region" description="Polar residues" evidence="1">
    <location>
        <begin position="1"/>
        <end position="17"/>
    </location>
</feature>
<feature type="region of interest" description="Disordered" evidence="1">
    <location>
        <begin position="1"/>
        <end position="27"/>
    </location>
</feature>
<keyword evidence="2" id="KW-0812">Transmembrane</keyword>
<dbReference type="Proteomes" id="UP001373714">
    <property type="component" value="Unassembled WGS sequence"/>
</dbReference>
<gene>
    <name evidence="3" type="ORF">TWF730_007028</name>
</gene>
<protein>
    <recommendedName>
        <fullName evidence="5">F-box domain-containing protein</fullName>
    </recommendedName>
</protein>
<organism evidence="3 4">
    <name type="scientific">Orbilia blumenaviensis</name>
    <dbReference type="NCBI Taxonomy" id="1796055"/>
    <lineage>
        <taxon>Eukaryota</taxon>
        <taxon>Fungi</taxon>
        <taxon>Dikarya</taxon>
        <taxon>Ascomycota</taxon>
        <taxon>Pezizomycotina</taxon>
        <taxon>Orbiliomycetes</taxon>
        <taxon>Orbiliales</taxon>
        <taxon>Orbiliaceae</taxon>
        <taxon>Orbilia</taxon>
    </lineage>
</organism>
<evidence type="ECO:0000256" key="2">
    <source>
        <dbReference type="SAM" id="Phobius"/>
    </source>
</evidence>
<dbReference type="AlphaFoldDB" id="A0AAV9VH94"/>
<keyword evidence="4" id="KW-1185">Reference proteome</keyword>
<evidence type="ECO:0000256" key="1">
    <source>
        <dbReference type="SAM" id="MobiDB-lite"/>
    </source>
</evidence>
<dbReference type="EMBL" id="JAVHNS010000003">
    <property type="protein sequence ID" value="KAK6360913.1"/>
    <property type="molecule type" value="Genomic_DNA"/>
</dbReference>
<accession>A0AAV9VH94</accession>
<proteinExistence type="predicted"/>
<evidence type="ECO:0008006" key="5">
    <source>
        <dbReference type="Google" id="ProtNLM"/>
    </source>
</evidence>